<protein>
    <submittedName>
        <fullName evidence="7">Nephrocystin-1</fullName>
    </submittedName>
</protein>
<evidence type="ECO:0000256" key="1">
    <source>
        <dbReference type="ARBA" id="ARBA00022443"/>
    </source>
</evidence>
<keyword evidence="6" id="KW-1185">Reference proteome</keyword>
<feature type="compositionally biased region" description="Acidic residues" evidence="4">
    <location>
        <begin position="215"/>
        <end position="236"/>
    </location>
</feature>
<dbReference type="GO" id="GO:0005929">
    <property type="term" value="C:cilium"/>
    <property type="evidence" value="ECO:0007669"/>
    <property type="project" value="TreeGrafter"/>
</dbReference>
<sequence length="661" mass="74259">MPPKRRGPLLNLQKEADGLKTKLDKLLVDVNQLDEQNRADLRQRCCELLSAVEETTQALKKLTKADELAPVGNYELFKREEETRLQDFHNQLRALELNLQSPETSEASERLSAQAPAGDQESDEESEDEEESEDDDEEEEEEEEGDDINDELDAEMERVVAISAFKGEQDEDLSMEKGDVLHILKKNKDGWWLAQDSKGNKGLVPKTYLKAQPLQEEEEEDEEDDESEKEGDDLDEETKNKRSSIHSNWDTVRKAITEIDATDVLSAMGAIPAGFRPSTLSKLLDEGITHRGSHYIQPELSQSNLSFKDLFLDPDTGKVRARTSRVCLSLSLWSCRMIPPPGVGLQVLSRHIRFCAFDGEQVLSNIYTVRATYSPKNPKTWSFSPRMSGQLPSLLDGECFLRCNSASANLGILFELGVTYIRNSTGEQGDLSCGWTFLKLHDASGALIPLRTHELILHGGTPYETDVEVDPSLTKGATGSVFQQMMMARRVPKLIIKLRTPNSRTMAHLNLLPDTFVGSLCSVQLLALYRQMLADTLLLDRVTMQSADLICSSVLATFPGVLDQSDLLDALQSAWENAEKLMKRSEKRDMSVVKREFVRVYMDHVFPLLYSADMPTPHWADEEVANQRARTIFTSKPSSDCGHQAFDISQVTYDLLSSARH</sequence>
<dbReference type="Pfam" id="PF00018">
    <property type="entry name" value="SH3_1"/>
    <property type="match status" value="1"/>
</dbReference>
<evidence type="ECO:0000256" key="4">
    <source>
        <dbReference type="SAM" id="MobiDB-lite"/>
    </source>
</evidence>
<dbReference type="GO" id="GO:0005737">
    <property type="term" value="C:cytoplasm"/>
    <property type="evidence" value="ECO:0007669"/>
    <property type="project" value="TreeGrafter"/>
</dbReference>
<dbReference type="PANTHER" id="PTHR15176:SF1">
    <property type="entry name" value="NEPHROCYSTIN-1"/>
    <property type="match status" value="1"/>
</dbReference>
<evidence type="ECO:0000259" key="5">
    <source>
        <dbReference type="PROSITE" id="PS50002"/>
    </source>
</evidence>
<dbReference type="GeneID" id="105911620"/>
<dbReference type="InterPro" id="IPR039687">
    <property type="entry name" value="NPHP1"/>
</dbReference>
<dbReference type="Gene3D" id="2.30.30.40">
    <property type="entry name" value="SH3 Domains"/>
    <property type="match status" value="1"/>
</dbReference>
<dbReference type="SUPFAM" id="SSF50044">
    <property type="entry name" value="SH3-domain"/>
    <property type="match status" value="1"/>
</dbReference>
<dbReference type="InterPro" id="IPR001452">
    <property type="entry name" value="SH3_domain"/>
</dbReference>
<dbReference type="OrthoDB" id="5340910at2759"/>
<organism evidence="6 7">
    <name type="scientific">Clupea harengus</name>
    <name type="common">Atlantic herring</name>
    <dbReference type="NCBI Taxonomy" id="7950"/>
    <lineage>
        <taxon>Eukaryota</taxon>
        <taxon>Metazoa</taxon>
        <taxon>Chordata</taxon>
        <taxon>Craniata</taxon>
        <taxon>Vertebrata</taxon>
        <taxon>Euteleostomi</taxon>
        <taxon>Actinopterygii</taxon>
        <taxon>Neopterygii</taxon>
        <taxon>Teleostei</taxon>
        <taxon>Clupei</taxon>
        <taxon>Clupeiformes</taxon>
        <taxon>Clupeoidei</taxon>
        <taxon>Clupeidae</taxon>
        <taxon>Clupea</taxon>
    </lineage>
</organism>
<dbReference type="SMART" id="SM00326">
    <property type="entry name" value="SH3"/>
    <property type="match status" value="1"/>
</dbReference>
<feature type="coiled-coil region" evidence="3">
    <location>
        <begin position="9"/>
        <end position="36"/>
    </location>
</feature>
<feature type="compositionally biased region" description="Acidic residues" evidence="4">
    <location>
        <begin position="120"/>
        <end position="152"/>
    </location>
</feature>
<dbReference type="RefSeq" id="XP_031435305.1">
    <property type="nucleotide sequence ID" value="XM_031579445.2"/>
</dbReference>
<keyword evidence="3" id="KW-0175">Coiled coil</keyword>
<feature type="domain" description="SH3" evidence="5">
    <location>
        <begin position="154"/>
        <end position="214"/>
    </location>
</feature>
<evidence type="ECO:0000313" key="6">
    <source>
        <dbReference type="Proteomes" id="UP000515152"/>
    </source>
</evidence>
<dbReference type="CDD" id="cd11770">
    <property type="entry name" value="SH3_Nephrocystin"/>
    <property type="match status" value="1"/>
</dbReference>
<evidence type="ECO:0000256" key="2">
    <source>
        <dbReference type="PROSITE-ProRule" id="PRU00192"/>
    </source>
</evidence>
<evidence type="ECO:0000313" key="7">
    <source>
        <dbReference type="RefSeq" id="XP_031435305.1"/>
    </source>
</evidence>
<dbReference type="AlphaFoldDB" id="A0A6P8GK73"/>
<dbReference type="InterPro" id="IPR036028">
    <property type="entry name" value="SH3-like_dom_sf"/>
</dbReference>
<reference evidence="7" key="1">
    <citation type="submission" date="2025-08" db="UniProtKB">
        <authorList>
            <consortium name="RefSeq"/>
        </authorList>
    </citation>
    <scope>IDENTIFICATION</scope>
</reference>
<dbReference type="KEGG" id="char:105911620"/>
<dbReference type="PROSITE" id="PS50002">
    <property type="entry name" value="SH3"/>
    <property type="match status" value="1"/>
</dbReference>
<feature type="region of interest" description="Disordered" evidence="4">
    <location>
        <begin position="101"/>
        <end position="152"/>
    </location>
</feature>
<accession>A0A6P8GK73</accession>
<dbReference type="InterPro" id="IPR030642">
    <property type="entry name" value="NPHP1_SH3"/>
</dbReference>
<dbReference type="CTD" id="4867"/>
<dbReference type="GO" id="GO:0090251">
    <property type="term" value="P:protein localization involved in establishment of planar polarity"/>
    <property type="evidence" value="ECO:0007669"/>
    <property type="project" value="TreeGrafter"/>
</dbReference>
<feature type="region of interest" description="Disordered" evidence="4">
    <location>
        <begin position="202"/>
        <end position="246"/>
    </location>
</feature>
<name>A0A6P8GK73_CLUHA</name>
<gene>
    <name evidence="7" type="primary">nphp1</name>
</gene>
<dbReference type="PANTHER" id="PTHR15176">
    <property type="entry name" value="NEPHROCYSTIN"/>
    <property type="match status" value="1"/>
</dbReference>
<keyword evidence="1 2" id="KW-0728">SH3 domain</keyword>
<evidence type="ECO:0000256" key="3">
    <source>
        <dbReference type="SAM" id="Coils"/>
    </source>
</evidence>
<dbReference type="Proteomes" id="UP000515152">
    <property type="component" value="Chromosome 13"/>
</dbReference>
<proteinExistence type="predicted"/>